<feature type="compositionally biased region" description="Polar residues" evidence="1">
    <location>
        <begin position="479"/>
        <end position="489"/>
    </location>
</feature>
<feature type="region of interest" description="Disordered" evidence="1">
    <location>
        <begin position="878"/>
        <end position="1187"/>
    </location>
</feature>
<feature type="region of interest" description="Disordered" evidence="1">
    <location>
        <begin position="617"/>
        <end position="731"/>
    </location>
</feature>
<evidence type="ECO:0000313" key="4">
    <source>
        <dbReference type="Proteomes" id="UP000327013"/>
    </source>
</evidence>
<feature type="domain" description="C2H2-type" evidence="2">
    <location>
        <begin position="224"/>
        <end position="251"/>
    </location>
</feature>
<dbReference type="OrthoDB" id="6077919at2759"/>
<feature type="compositionally biased region" description="Polar residues" evidence="1">
    <location>
        <begin position="1049"/>
        <end position="1064"/>
    </location>
</feature>
<organism evidence="3 4">
    <name type="scientific">Carpinus fangiana</name>
    <dbReference type="NCBI Taxonomy" id="176857"/>
    <lineage>
        <taxon>Eukaryota</taxon>
        <taxon>Viridiplantae</taxon>
        <taxon>Streptophyta</taxon>
        <taxon>Embryophyta</taxon>
        <taxon>Tracheophyta</taxon>
        <taxon>Spermatophyta</taxon>
        <taxon>Magnoliopsida</taxon>
        <taxon>eudicotyledons</taxon>
        <taxon>Gunneridae</taxon>
        <taxon>Pentapetalae</taxon>
        <taxon>rosids</taxon>
        <taxon>fabids</taxon>
        <taxon>Fagales</taxon>
        <taxon>Betulaceae</taxon>
        <taxon>Carpinus</taxon>
    </lineage>
</organism>
<feature type="compositionally biased region" description="Polar residues" evidence="1">
    <location>
        <begin position="1148"/>
        <end position="1181"/>
    </location>
</feature>
<feature type="region of interest" description="Disordered" evidence="1">
    <location>
        <begin position="477"/>
        <end position="507"/>
    </location>
</feature>
<dbReference type="Proteomes" id="UP000327013">
    <property type="component" value="Unassembled WGS sequence"/>
</dbReference>
<feature type="region of interest" description="Disordered" evidence="1">
    <location>
        <begin position="354"/>
        <end position="400"/>
    </location>
</feature>
<dbReference type="AlphaFoldDB" id="A0A5N6KYE7"/>
<feature type="compositionally biased region" description="Basic and acidic residues" evidence="1">
    <location>
        <begin position="721"/>
        <end position="731"/>
    </location>
</feature>
<name>A0A5N6KYE7_9ROSI</name>
<dbReference type="InterPro" id="IPR013087">
    <property type="entry name" value="Znf_C2H2_type"/>
</dbReference>
<feature type="domain" description="C2H2-type" evidence="2">
    <location>
        <begin position="198"/>
        <end position="220"/>
    </location>
</feature>
<feature type="compositionally biased region" description="Low complexity" evidence="1">
    <location>
        <begin position="830"/>
        <end position="844"/>
    </location>
</feature>
<keyword evidence="4" id="KW-1185">Reference proteome</keyword>
<feature type="region of interest" description="Disordered" evidence="1">
    <location>
        <begin position="1"/>
        <end position="26"/>
    </location>
</feature>
<feature type="compositionally biased region" description="Polar residues" evidence="1">
    <location>
        <begin position="816"/>
        <end position="829"/>
    </location>
</feature>
<reference evidence="3 4" key="1">
    <citation type="submission" date="2019-06" db="EMBL/GenBank/DDBJ databases">
        <title>A chromosomal-level reference genome of Carpinus fangiana (Coryloideae, Betulaceae).</title>
        <authorList>
            <person name="Yang X."/>
            <person name="Wang Z."/>
            <person name="Zhang L."/>
            <person name="Hao G."/>
            <person name="Liu J."/>
            <person name="Yang Y."/>
        </authorList>
    </citation>
    <scope>NUCLEOTIDE SEQUENCE [LARGE SCALE GENOMIC DNA]</scope>
    <source>
        <strain evidence="3">Cfa_2016G</strain>
        <tissue evidence="3">Leaf</tissue>
    </source>
</reference>
<evidence type="ECO:0000259" key="2">
    <source>
        <dbReference type="SMART" id="SM00355"/>
    </source>
</evidence>
<accession>A0A5N6KYE7</accession>
<sequence>MSWTPDASFDTSWYNDSQQQSPDTMANQQYLASFADSSQNFGHSQFSGASIYDSSQESMDRGYQSPTGDVNAVMADPVVQQSLGRAEPWNPLGNTRPGGVEVTPQNYYGFAQQYVSSPSQAQSHASGSFFDQGSVSTHTVPEDHSVHSVDLTSERQYRKPVSPTKSKSRGARSRASSTVSARTSTSTKRKAEDGERGLACHECSFNARTESELKKHDLKHNKPHWCDVPGCTWTKGFPTPNDVWRHKASKHQLYQPGAKIYLCAAPNCLEKTAVDKDKYWPRLDNFRQHIERMHCEQDVNELGLPPHLQQSYSLKETDRGIIIAYNPRNPQIHQSVSTAGAPETMAPPAYPRRISTGAQYLSPPEARRAPGSRSARNKSNMSVASAPARAPQAPPPIIVHQPTDSVATIKEASSAEERLKSMSEAIVNSYKDQSMSQQELIFKTLQLVQNNKTGDVTSLFIGSEQDAEGDAVMGDLSADTETQGSSSESPELAEARGKLRQPLTPPTTGGVRCDVCNKDLKRECDLRLLVGEHQQAPCAHLYHEEGRFREHLKRKHGTVGQEAIDKQVGLGRIGHNGVGSFWCGFAGCQKVVRCAEKHTKAWDERFDHIGKHLAEEKQSMNDWLPPRGLKTKGQIEQESKNGIESPACEEDIESDDESSPQAANTGDADSVDPSQLVKHSGESHASSASHSHVNGFLPQHHAGQASLPPANTAATTTARPNGDRPSHDHPASIDIVGLDAAVVALRRDVDAIRGSLAMLQQAVAQQQPPPPDLRSLDVLSDTVSAVSAKAGEVDGLRFQVEILKQRIKALEESPADANNSNTLAPITNMSPASHPPHLQSQSQPSPTPIPVTSGGWNAVNSLTKRKSSADLNDSAKRLRPYEGTSLPPLSHAISGPTDAFQPQQRSEYIATQDDYSQDSWRPKAYSPTSRGGGRGRGRGPGRPRKDAPTEYGTPQWEAETWTGPSGVDTDGYYHYSSPSGDRGRLIRRGTGGATVVEETGRRTRQKPTRNAEGILIRKDGKPDQRSISSAMNLKKVHARKMAELDASGLGSSHDGNSMTGSPATGNDHRSVSSDEAYDVEEKRASPAPRRSASASLHKDPHDRVMQQMFPKGLGEDAERANHAAHIFAPTQPSQRVQPRGEMVKEDNAATTTVENPTQDTQPRVADSQQTIASTTEASVLSESRIEG</sequence>
<evidence type="ECO:0000313" key="3">
    <source>
        <dbReference type="EMBL" id="KAB8356692.1"/>
    </source>
</evidence>
<feature type="compositionally biased region" description="Basic residues" evidence="1">
    <location>
        <begin position="933"/>
        <end position="942"/>
    </location>
</feature>
<feature type="compositionally biased region" description="Low complexity" evidence="1">
    <location>
        <begin position="683"/>
        <end position="692"/>
    </location>
</feature>
<feature type="compositionally biased region" description="Acidic residues" evidence="1">
    <location>
        <begin position="647"/>
        <end position="658"/>
    </location>
</feature>
<feature type="region of interest" description="Disordered" evidence="1">
    <location>
        <begin position="121"/>
        <end position="193"/>
    </location>
</feature>
<feature type="region of interest" description="Disordered" evidence="1">
    <location>
        <begin position="813"/>
        <end position="858"/>
    </location>
</feature>
<proteinExistence type="predicted"/>
<feature type="compositionally biased region" description="Basic and acidic residues" evidence="1">
    <location>
        <begin position="1015"/>
        <end position="1024"/>
    </location>
</feature>
<feature type="domain" description="C2H2-type" evidence="2">
    <location>
        <begin position="511"/>
        <end position="533"/>
    </location>
</feature>
<evidence type="ECO:0000256" key="1">
    <source>
        <dbReference type="SAM" id="MobiDB-lite"/>
    </source>
</evidence>
<gene>
    <name evidence="3" type="ORF">FH972_024268</name>
</gene>
<protein>
    <recommendedName>
        <fullName evidence="2">C2H2-type domain-containing protein</fullName>
    </recommendedName>
</protein>
<feature type="compositionally biased region" description="Polar residues" evidence="1">
    <location>
        <begin position="121"/>
        <end position="139"/>
    </location>
</feature>
<dbReference type="EMBL" id="VIBQ01000016">
    <property type="protein sequence ID" value="KAB8356692.1"/>
    <property type="molecule type" value="Genomic_DNA"/>
</dbReference>
<feature type="compositionally biased region" description="Basic and acidic residues" evidence="1">
    <location>
        <begin position="140"/>
        <end position="157"/>
    </location>
</feature>
<comment type="caution">
    <text evidence="3">The sequence shown here is derived from an EMBL/GenBank/DDBJ whole genome shotgun (WGS) entry which is preliminary data.</text>
</comment>
<feature type="compositionally biased region" description="Low complexity" evidence="1">
    <location>
        <begin position="173"/>
        <end position="186"/>
    </location>
</feature>
<feature type="compositionally biased region" description="Low complexity" evidence="1">
    <location>
        <begin position="1085"/>
        <end position="1095"/>
    </location>
</feature>
<dbReference type="SMART" id="SM00355">
    <property type="entry name" value="ZnF_C2H2"/>
    <property type="match status" value="3"/>
</dbReference>